<name>A0ACC0D983_9PEZI</name>
<reference evidence="1 2" key="1">
    <citation type="journal article" date="2022" name="New Phytol.">
        <title>Ecological generalism drives hyperdiversity of secondary metabolite gene clusters in xylarialean endophytes.</title>
        <authorList>
            <person name="Franco M.E.E."/>
            <person name="Wisecaver J.H."/>
            <person name="Arnold A.E."/>
            <person name="Ju Y.M."/>
            <person name="Slot J.C."/>
            <person name="Ahrendt S."/>
            <person name="Moore L.P."/>
            <person name="Eastman K.E."/>
            <person name="Scott K."/>
            <person name="Konkel Z."/>
            <person name="Mondo S.J."/>
            <person name="Kuo A."/>
            <person name="Hayes R.D."/>
            <person name="Haridas S."/>
            <person name="Andreopoulos B."/>
            <person name="Riley R."/>
            <person name="LaButti K."/>
            <person name="Pangilinan J."/>
            <person name="Lipzen A."/>
            <person name="Amirebrahimi M."/>
            <person name="Yan J."/>
            <person name="Adam C."/>
            <person name="Keymanesh K."/>
            <person name="Ng V."/>
            <person name="Louie K."/>
            <person name="Northen T."/>
            <person name="Drula E."/>
            <person name="Henrissat B."/>
            <person name="Hsieh H.M."/>
            <person name="Youens-Clark K."/>
            <person name="Lutzoni F."/>
            <person name="Miadlikowska J."/>
            <person name="Eastwood D.C."/>
            <person name="Hamelin R.C."/>
            <person name="Grigoriev I.V."/>
            <person name="U'Ren J.M."/>
        </authorList>
    </citation>
    <scope>NUCLEOTIDE SEQUENCE [LARGE SCALE GENOMIC DNA]</scope>
    <source>
        <strain evidence="1 2">ER1909</strain>
    </source>
</reference>
<protein>
    <submittedName>
        <fullName evidence="1">Uncharacterized protein</fullName>
    </submittedName>
</protein>
<organism evidence="1 2">
    <name type="scientific">Hypoxylon rubiginosum</name>
    <dbReference type="NCBI Taxonomy" id="110542"/>
    <lineage>
        <taxon>Eukaryota</taxon>
        <taxon>Fungi</taxon>
        <taxon>Dikarya</taxon>
        <taxon>Ascomycota</taxon>
        <taxon>Pezizomycotina</taxon>
        <taxon>Sordariomycetes</taxon>
        <taxon>Xylariomycetidae</taxon>
        <taxon>Xylariales</taxon>
        <taxon>Hypoxylaceae</taxon>
        <taxon>Hypoxylon</taxon>
    </lineage>
</organism>
<comment type="caution">
    <text evidence="1">The sequence shown here is derived from an EMBL/GenBank/DDBJ whole genome shotgun (WGS) entry which is preliminary data.</text>
</comment>
<evidence type="ECO:0000313" key="2">
    <source>
        <dbReference type="Proteomes" id="UP001497680"/>
    </source>
</evidence>
<sequence length="151" mass="17347">MAMEALVDDEISDKDTMSIYNRDALSRPHIAWLVINQAWKVWVAKYAASGTVCFIKYGHLVQVRATRPPDRGHQRPGPGSDSDQWQRGGHPRLTRHLRAVQGLLASISGRVRMEGLSWPRNPRRQAIPSSPHHHRHHHRHRRNHASLHVLQ</sequence>
<accession>A0ACC0D983</accession>
<dbReference type="EMBL" id="MU394297">
    <property type="protein sequence ID" value="KAI6089097.1"/>
    <property type="molecule type" value="Genomic_DNA"/>
</dbReference>
<dbReference type="Proteomes" id="UP001497680">
    <property type="component" value="Unassembled WGS sequence"/>
</dbReference>
<proteinExistence type="predicted"/>
<gene>
    <name evidence="1" type="ORF">F4821DRAFT_232054</name>
</gene>
<evidence type="ECO:0000313" key="1">
    <source>
        <dbReference type="EMBL" id="KAI6089097.1"/>
    </source>
</evidence>
<keyword evidence="2" id="KW-1185">Reference proteome</keyword>